<dbReference type="AlphaFoldDB" id="A0A812HWB0"/>
<evidence type="ECO:0000256" key="1">
    <source>
        <dbReference type="ARBA" id="ARBA00004141"/>
    </source>
</evidence>
<evidence type="ECO:0000256" key="3">
    <source>
        <dbReference type="ARBA" id="ARBA00022692"/>
    </source>
</evidence>
<comment type="caution">
    <text evidence="7">The sequence shown here is derived from an EMBL/GenBank/DDBJ whole genome shotgun (WGS) entry which is preliminary data.</text>
</comment>
<evidence type="ECO:0000313" key="7">
    <source>
        <dbReference type="EMBL" id="CAE6964422.1"/>
    </source>
</evidence>
<evidence type="ECO:0000256" key="6">
    <source>
        <dbReference type="SAM" id="Phobius"/>
    </source>
</evidence>
<keyword evidence="8" id="KW-1185">Reference proteome</keyword>
<dbReference type="PANTHER" id="PTHR21716">
    <property type="entry name" value="TRANSMEMBRANE PROTEIN"/>
    <property type="match status" value="1"/>
</dbReference>
<keyword evidence="3 6" id="KW-0812">Transmembrane</keyword>
<dbReference type="GO" id="GO:0016020">
    <property type="term" value="C:membrane"/>
    <property type="evidence" value="ECO:0007669"/>
    <property type="project" value="UniProtKB-SubCell"/>
</dbReference>
<dbReference type="EMBL" id="CAJNDS010000117">
    <property type="protein sequence ID" value="CAE6964422.1"/>
    <property type="molecule type" value="Genomic_DNA"/>
</dbReference>
<sequence length="371" mass="39546">MPLRSLVLYDAWNDNEDLSGRAQSASLDMDKACEDAIAIGASCGPGLDERLPMKQMPGAPQSQVTGAASLLPFVYSEALPEVLGFSFERHIATAESLGKWVAAVSSMMGDAPSMCSKTAGQPMNFPPKEKVAPRALKDGAAYGGTLLAKFTYNVPLALLDTLSSASSVLGQAVVFITALFYLLSAKESCLAVVGEFLRVVDQKQVIFRISERVMRAVLVSAMKMSAFHALFTWLLYSFGWTPGSAEVAEVADGTPLHRSTWEGELPIVVVPTVLSAILALVPKVSPVWSVSVWAAVYLWWQGEKAWAVVYGALNFAVWFQVPTVIYAEIPESNAWLTGLGVVLGVGQFGLAGVVLGPLLASARASKSQGPT</sequence>
<feature type="transmembrane region" description="Helical" evidence="6">
    <location>
        <begin position="273"/>
        <end position="300"/>
    </location>
</feature>
<feature type="transmembrane region" description="Helical" evidence="6">
    <location>
        <begin position="307"/>
        <end position="329"/>
    </location>
</feature>
<comment type="subcellular location">
    <subcellularLocation>
        <location evidence="1">Membrane</location>
        <topology evidence="1">Multi-pass membrane protein</topology>
    </subcellularLocation>
</comment>
<name>A0A812HWB0_9DINO</name>
<proteinExistence type="inferred from homology"/>
<feature type="transmembrane region" description="Helical" evidence="6">
    <location>
        <begin position="335"/>
        <end position="360"/>
    </location>
</feature>
<dbReference type="PANTHER" id="PTHR21716:SF4">
    <property type="entry name" value="TRANSMEMBRANE PROTEIN 245"/>
    <property type="match status" value="1"/>
</dbReference>
<accession>A0A812HWB0</accession>
<dbReference type="Proteomes" id="UP000604046">
    <property type="component" value="Unassembled WGS sequence"/>
</dbReference>
<evidence type="ECO:0000313" key="8">
    <source>
        <dbReference type="Proteomes" id="UP000604046"/>
    </source>
</evidence>
<evidence type="ECO:0000256" key="4">
    <source>
        <dbReference type="ARBA" id="ARBA00022989"/>
    </source>
</evidence>
<comment type="similarity">
    <text evidence="2">Belongs to the autoinducer-2 exporter (AI-2E) (TC 2.A.86) family.</text>
</comment>
<protein>
    <submittedName>
        <fullName evidence="7">Tmem245 protein</fullName>
    </submittedName>
</protein>
<evidence type="ECO:0000256" key="5">
    <source>
        <dbReference type="ARBA" id="ARBA00023136"/>
    </source>
</evidence>
<dbReference type="InterPro" id="IPR002549">
    <property type="entry name" value="AI-2E-like"/>
</dbReference>
<gene>
    <name evidence="7" type="primary">Tmem245</name>
    <name evidence="7" type="ORF">SNAT2548_LOCUS2109</name>
</gene>
<feature type="transmembrane region" description="Helical" evidence="6">
    <location>
        <begin position="162"/>
        <end position="183"/>
    </location>
</feature>
<keyword evidence="5 6" id="KW-0472">Membrane</keyword>
<dbReference type="OrthoDB" id="438475at2759"/>
<reference evidence="7" key="1">
    <citation type="submission" date="2021-02" db="EMBL/GenBank/DDBJ databases">
        <authorList>
            <person name="Dougan E. K."/>
            <person name="Rhodes N."/>
            <person name="Thang M."/>
            <person name="Chan C."/>
        </authorList>
    </citation>
    <scope>NUCLEOTIDE SEQUENCE</scope>
</reference>
<evidence type="ECO:0000256" key="2">
    <source>
        <dbReference type="ARBA" id="ARBA00009773"/>
    </source>
</evidence>
<feature type="transmembrane region" description="Helical" evidence="6">
    <location>
        <begin position="216"/>
        <end position="236"/>
    </location>
</feature>
<organism evidence="7 8">
    <name type="scientific">Symbiodinium natans</name>
    <dbReference type="NCBI Taxonomy" id="878477"/>
    <lineage>
        <taxon>Eukaryota</taxon>
        <taxon>Sar</taxon>
        <taxon>Alveolata</taxon>
        <taxon>Dinophyceae</taxon>
        <taxon>Suessiales</taxon>
        <taxon>Symbiodiniaceae</taxon>
        <taxon>Symbiodinium</taxon>
    </lineage>
</organism>
<keyword evidence="4 6" id="KW-1133">Transmembrane helix</keyword>